<proteinExistence type="predicted"/>
<dbReference type="InterPro" id="IPR031680">
    <property type="entry name" value="Hepar_II_III_N"/>
</dbReference>
<dbReference type="Gene3D" id="1.50.10.100">
    <property type="entry name" value="Chondroitin AC/alginate lyase"/>
    <property type="match status" value="1"/>
</dbReference>
<dbReference type="InterPro" id="IPR008929">
    <property type="entry name" value="Chondroitin_lyas"/>
</dbReference>
<keyword evidence="4 7" id="KW-0456">Lyase</keyword>
<feature type="domain" description="Heparinase II/III-like C-terminal" evidence="5">
    <location>
        <begin position="311"/>
        <end position="467"/>
    </location>
</feature>
<feature type="domain" description="Heparin-sulfate lyase N-terminal" evidence="6">
    <location>
        <begin position="175"/>
        <end position="289"/>
    </location>
</feature>
<evidence type="ECO:0000256" key="2">
    <source>
        <dbReference type="ARBA" id="ARBA00022729"/>
    </source>
</evidence>
<sequence>MNKYIRIFNTIKYLKFTQIYFRLFYFVRNRFRKFSGFKYKLIKESNGPHACGVTATPLNLMDSCEYYSTYKDDKFTILNLSKKFNDKIDWNFSEHGKLWTYNLTYFEYLKEKEDVNLIYDFVENIESVKNGLEPFPISLRGINWIKFLTKKRIKDQKIGDSLYAQYYILMDKLEYHLLGNHLLENGFSLLFGAYYFQDEILYEKAKDILEKELNEQILDDGAHFELSPMYHQLMLFRVLDCINLVQNNSWKEQELLKYLEEKASVMLGWLKNISYECCEIPLLNDSANKIAPNSKELFEFASRLNINIVVKNLNESGYRKIKKENYECIVDVGEVGASYIPGHAHADTFNFELYIQNKPFIVDSGLSTYNTGKQRDNERSTKAHNTVEINETNSSKVWGGFRVANRANIIEVVEKEDFIKATHDGYKKKFGILHTRNWIFEENKIIIKDNLNKECNAIARLHFYPDLTENEILEKINLENLQYKIETYNYAPEFNKTLKALVLEISFEKELKVEINL</sequence>
<evidence type="ECO:0000256" key="4">
    <source>
        <dbReference type="ARBA" id="ARBA00023239"/>
    </source>
</evidence>
<evidence type="ECO:0000313" key="7">
    <source>
        <dbReference type="EMBL" id="MDK2062893.1"/>
    </source>
</evidence>
<name>A0AAW6VSS9_9BACT</name>
<protein>
    <submittedName>
        <fullName evidence="7">Alginate lyase family protein</fullName>
    </submittedName>
</protein>
<dbReference type="Pfam" id="PF07940">
    <property type="entry name" value="Hepar_II_III_C"/>
    <property type="match status" value="1"/>
</dbReference>
<dbReference type="Gene3D" id="2.70.98.70">
    <property type="match status" value="1"/>
</dbReference>
<comment type="subcellular location">
    <subcellularLocation>
        <location evidence="1">Periplasm</location>
    </subcellularLocation>
</comment>
<organism evidence="7 8">
    <name type="scientific">Aliarcobacter butzleri</name>
    <dbReference type="NCBI Taxonomy" id="28197"/>
    <lineage>
        <taxon>Bacteria</taxon>
        <taxon>Pseudomonadati</taxon>
        <taxon>Campylobacterota</taxon>
        <taxon>Epsilonproteobacteria</taxon>
        <taxon>Campylobacterales</taxon>
        <taxon>Arcobacteraceae</taxon>
        <taxon>Aliarcobacter</taxon>
    </lineage>
</organism>
<dbReference type="GO" id="GO:0016829">
    <property type="term" value="F:lyase activity"/>
    <property type="evidence" value="ECO:0007669"/>
    <property type="project" value="UniProtKB-KW"/>
</dbReference>
<comment type="caution">
    <text evidence="7">The sequence shown here is derived from an EMBL/GenBank/DDBJ whole genome shotgun (WGS) entry which is preliminary data.</text>
</comment>
<dbReference type="Proteomes" id="UP001237843">
    <property type="component" value="Unassembled WGS sequence"/>
</dbReference>
<gene>
    <name evidence="7" type="ORF">PT520_10215</name>
</gene>
<reference evidence="7" key="2">
    <citation type="submission" date="2023-02" db="EMBL/GenBank/DDBJ databases">
        <authorList>
            <person name="Concha-Toloza M."/>
            <person name="Lopez-Cantillo M."/>
            <person name="Molina-Mora J."/>
            <person name="Collado L."/>
        </authorList>
    </citation>
    <scope>NUCLEOTIDE SEQUENCE</scope>
    <source>
        <strain evidence="7">FR1p273A</strain>
    </source>
</reference>
<dbReference type="SUPFAM" id="SSF48230">
    <property type="entry name" value="Chondroitin AC/alginate lyase"/>
    <property type="match status" value="1"/>
</dbReference>
<evidence type="ECO:0000313" key="8">
    <source>
        <dbReference type="Proteomes" id="UP001237843"/>
    </source>
</evidence>
<keyword evidence="2" id="KW-0732">Signal</keyword>
<dbReference type="InterPro" id="IPR012480">
    <property type="entry name" value="Hepar_II_III_C"/>
</dbReference>
<reference evidence="7" key="1">
    <citation type="journal article" date="2023" name="Antibiotics">
        <title>Genomic Characterization of Antibiotic-Resistant Campylobacterales Isolated from Chilean Poultry Meat.</title>
        <authorList>
            <person name="Concha-Toloza M."/>
            <person name="Lopez-Cantillo M."/>
            <person name="Molina-Mora J.A."/>
            <person name="Collado L."/>
        </authorList>
    </citation>
    <scope>NUCLEOTIDE SEQUENCE</scope>
    <source>
        <strain evidence="7">FR1p273A</strain>
    </source>
</reference>
<evidence type="ECO:0000259" key="6">
    <source>
        <dbReference type="Pfam" id="PF16889"/>
    </source>
</evidence>
<dbReference type="AlphaFoldDB" id="A0AAW6VSS9"/>
<dbReference type="EMBL" id="JAQTJH010000013">
    <property type="protein sequence ID" value="MDK2062893.1"/>
    <property type="molecule type" value="Genomic_DNA"/>
</dbReference>
<dbReference type="PANTHER" id="PTHR39210:SF1">
    <property type="entry name" value="HEPARIN-SULFATE LYASE"/>
    <property type="match status" value="1"/>
</dbReference>
<evidence type="ECO:0000256" key="1">
    <source>
        <dbReference type="ARBA" id="ARBA00004418"/>
    </source>
</evidence>
<dbReference type="GO" id="GO:0042597">
    <property type="term" value="C:periplasmic space"/>
    <property type="evidence" value="ECO:0007669"/>
    <property type="project" value="UniProtKB-SubCell"/>
</dbReference>
<keyword evidence="3" id="KW-0574">Periplasm</keyword>
<dbReference type="RefSeq" id="WP_284075014.1">
    <property type="nucleotide sequence ID" value="NZ_JAQTJH010000013.1"/>
</dbReference>
<dbReference type="Pfam" id="PF16889">
    <property type="entry name" value="Hepar_II_III_N"/>
    <property type="match status" value="1"/>
</dbReference>
<accession>A0AAW6VSS9</accession>
<evidence type="ECO:0000259" key="5">
    <source>
        <dbReference type="Pfam" id="PF07940"/>
    </source>
</evidence>
<evidence type="ECO:0000256" key="3">
    <source>
        <dbReference type="ARBA" id="ARBA00022764"/>
    </source>
</evidence>
<dbReference type="PANTHER" id="PTHR39210">
    <property type="entry name" value="HEPARIN-SULFATE LYASE"/>
    <property type="match status" value="1"/>
</dbReference>